<comment type="caution">
    <text evidence="2">The sequence shown here is derived from an EMBL/GenBank/DDBJ whole genome shotgun (WGS) entry which is preliminary data.</text>
</comment>
<name>A0A427U2N0_9VIBR</name>
<feature type="transmembrane region" description="Helical" evidence="1">
    <location>
        <begin position="12"/>
        <end position="35"/>
    </location>
</feature>
<feature type="transmembrane region" description="Helical" evidence="1">
    <location>
        <begin position="41"/>
        <end position="59"/>
    </location>
</feature>
<keyword evidence="1" id="KW-0812">Transmembrane</keyword>
<dbReference type="Proteomes" id="UP000269041">
    <property type="component" value="Unassembled WGS sequence"/>
</dbReference>
<keyword evidence="3" id="KW-1185">Reference proteome</keyword>
<dbReference type="RefSeq" id="WP_125321564.1">
    <property type="nucleotide sequence ID" value="NZ_AP024889.1"/>
</dbReference>
<proteinExistence type="predicted"/>
<sequence length="90" mass="10421">MPYKHKKLVVLPLFLSVLLICLYLFIPIEFIDLIISSISKGVYLLLLAIMFFLGCWANNSPRPPKTEKQKLDVIVYAWAFVGLFSVMIEW</sequence>
<dbReference type="EMBL" id="RSFA01000047">
    <property type="protein sequence ID" value="RSD30932.1"/>
    <property type="molecule type" value="Genomic_DNA"/>
</dbReference>
<protein>
    <submittedName>
        <fullName evidence="2">Uncharacterized protein</fullName>
    </submittedName>
</protein>
<keyword evidence="1" id="KW-1133">Transmembrane helix</keyword>
<gene>
    <name evidence="2" type="ORF">EJA03_11245</name>
</gene>
<keyword evidence="1" id="KW-0472">Membrane</keyword>
<feature type="transmembrane region" description="Helical" evidence="1">
    <location>
        <begin position="71"/>
        <end position="88"/>
    </location>
</feature>
<organism evidence="2 3">
    <name type="scientific">Vibrio pectenicida</name>
    <dbReference type="NCBI Taxonomy" id="62763"/>
    <lineage>
        <taxon>Bacteria</taxon>
        <taxon>Pseudomonadati</taxon>
        <taxon>Pseudomonadota</taxon>
        <taxon>Gammaproteobacteria</taxon>
        <taxon>Vibrionales</taxon>
        <taxon>Vibrionaceae</taxon>
        <taxon>Vibrio</taxon>
    </lineage>
</organism>
<evidence type="ECO:0000256" key="1">
    <source>
        <dbReference type="SAM" id="Phobius"/>
    </source>
</evidence>
<dbReference type="AlphaFoldDB" id="A0A427U2N0"/>
<reference evidence="2 3" key="1">
    <citation type="submission" date="2018-12" db="EMBL/GenBank/DDBJ databases">
        <title>Genomic taxonomy of the Vibrionaceae family.</title>
        <authorList>
            <person name="Gomez-Gil B."/>
            <person name="Enciso-Ibarra K."/>
        </authorList>
    </citation>
    <scope>NUCLEOTIDE SEQUENCE [LARGE SCALE GENOMIC DNA]</scope>
    <source>
        <strain evidence="2 3">CAIM 594</strain>
    </source>
</reference>
<evidence type="ECO:0000313" key="2">
    <source>
        <dbReference type="EMBL" id="RSD30932.1"/>
    </source>
</evidence>
<accession>A0A427U2N0</accession>
<evidence type="ECO:0000313" key="3">
    <source>
        <dbReference type="Proteomes" id="UP000269041"/>
    </source>
</evidence>